<dbReference type="SUPFAM" id="SSF103473">
    <property type="entry name" value="MFS general substrate transporter"/>
    <property type="match status" value="1"/>
</dbReference>
<protein>
    <recommendedName>
        <fullName evidence="4">Major Facilitator Superfamily protein</fullName>
    </recommendedName>
</protein>
<sequence length="123" mass="13248">MTAVNFCTGAFLPMILPFVTERLGGSSAEYGLYMAAYPLGFMLGALYTGWIGEPSDRRRRMLGALFFQGGFMCLPAWTRSFPVALVPETGVGVCAPCLPFRTPPFTGGTSRRICAEESSPCAC</sequence>
<dbReference type="STRING" id="201973.SAMN04488025_1036"/>
<dbReference type="Proteomes" id="UP000198661">
    <property type="component" value="Unassembled WGS sequence"/>
</dbReference>
<feature type="transmembrane region" description="Helical" evidence="1">
    <location>
        <begin position="30"/>
        <end position="50"/>
    </location>
</feature>
<gene>
    <name evidence="2" type="ORF">SAMN04488025_1036</name>
</gene>
<evidence type="ECO:0000313" key="2">
    <source>
        <dbReference type="EMBL" id="SFF69925.1"/>
    </source>
</evidence>
<organism evidence="2 3">
    <name type="scientific">Planifilum fulgidum</name>
    <dbReference type="NCBI Taxonomy" id="201973"/>
    <lineage>
        <taxon>Bacteria</taxon>
        <taxon>Bacillati</taxon>
        <taxon>Bacillota</taxon>
        <taxon>Bacilli</taxon>
        <taxon>Bacillales</taxon>
        <taxon>Thermoactinomycetaceae</taxon>
        <taxon>Planifilum</taxon>
    </lineage>
</organism>
<evidence type="ECO:0000313" key="3">
    <source>
        <dbReference type="Proteomes" id="UP000198661"/>
    </source>
</evidence>
<keyword evidence="1" id="KW-1133">Transmembrane helix</keyword>
<name>A0A1I2KSK1_9BACL</name>
<keyword evidence="1" id="KW-0472">Membrane</keyword>
<dbReference type="AlphaFoldDB" id="A0A1I2KSK1"/>
<dbReference type="InterPro" id="IPR036259">
    <property type="entry name" value="MFS_trans_sf"/>
</dbReference>
<evidence type="ECO:0000256" key="1">
    <source>
        <dbReference type="SAM" id="Phobius"/>
    </source>
</evidence>
<evidence type="ECO:0008006" key="4">
    <source>
        <dbReference type="Google" id="ProtNLM"/>
    </source>
</evidence>
<keyword evidence="1" id="KW-0812">Transmembrane</keyword>
<accession>A0A1I2KSK1</accession>
<dbReference type="Gene3D" id="1.20.1250.20">
    <property type="entry name" value="MFS general substrate transporter like domains"/>
    <property type="match status" value="1"/>
</dbReference>
<reference evidence="2 3" key="1">
    <citation type="submission" date="2016-10" db="EMBL/GenBank/DDBJ databases">
        <authorList>
            <person name="de Groot N.N."/>
        </authorList>
    </citation>
    <scope>NUCLEOTIDE SEQUENCE [LARGE SCALE GENOMIC DNA]</scope>
    <source>
        <strain evidence="2 3">DSM 44945</strain>
    </source>
</reference>
<proteinExistence type="predicted"/>
<keyword evidence="3" id="KW-1185">Reference proteome</keyword>
<dbReference type="EMBL" id="FOOK01000003">
    <property type="protein sequence ID" value="SFF69925.1"/>
    <property type="molecule type" value="Genomic_DNA"/>
</dbReference>